<accession>A0A7W3ZQM1</accession>
<organism evidence="2 3">
    <name type="scientific">Streptomyces alkaliterrae</name>
    <dbReference type="NCBI Taxonomy" id="2213162"/>
    <lineage>
        <taxon>Bacteria</taxon>
        <taxon>Bacillati</taxon>
        <taxon>Actinomycetota</taxon>
        <taxon>Actinomycetes</taxon>
        <taxon>Kitasatosporales</taxon>
        <taxon>Streptomycetaceae</taxon>
        <taxon>Streptomyces</taxon>
    </lineage>
</organism>
<comment type="caution">
    <text evidence="2">The sequence shown here is derived from an EMBL/GenBank/DDBJ whole genome shotgun (WGS) entry which is preliminary data.</text>
</comment>
<proteinExistence type="predicted"/>
<reference evidence="3" key="1">
    <citation type="submission" date="2020-05" db="EMBL/GenBank/DDBJ databases">
        <title>Classification of alakaliphilic streptomycetes isolated from an alkaline soil next to Lonar Crater, India and a proposal for the recognition of Streptomyces alkaliterrae sp. nov.</title>
        <authorList>
            <person name="Golinska P."/>
        </authorList>
    </citation>
    <scope>NUCLEOTIDE SEQUENCE [LARGE SCALE GENOMIC DNA]</scope>
    <source>
        <strain evidence="3">OF3</strain>
    </source>
</reference>
<gene>
    <name evidence="2" type="ORF">H3146_26785</name>
</gene>
<sequence>MFLYWSAVLRRVSVPGLALGAILGVGTATVDLVDGLGWRQAASGAVTCLLLGYLVFALFVSTSETVLAQRVARSHGGVPDAAMFRFPCAREVRLPRKHSATAAALANEVLGHARATNAVRIEQVLERGGGDVYLIAVGGAGARVAAHLDAVVEGEEVVVRIKARPLRCWKQLDGGASWGVARALESCARATLRERGLQRS</sequence>
<dbReference type="EMBL" id="JABJWZ010000507">
    <property type="protein sequence ID" value="MBB1256918.1"/>
    <property type="molecule type" value="Genomic_DNA"/>
</dbReference>
<evidence type="ECO:0000313" key="2">
    <source>
        <dbReference type="EMBL" id="MBB1256918.1"/>
    </source>
</evidence>
<name>A0A7W3ZQM1_9ACTN</name>
<protein>
    <submittedName>
        <fullName evidence="2">Uncharacterized protein</fullName>
    </submittedName>
</protein>
<keyword evidence="1" id="KW-0812">Transmembrane</keyword>
<evidence type="ECO:0000256" key="1">
    <source>
        <dbReference type="SAM" id="Phobius"/>
    </source>
</evidence>
<feature type="transmembrane region" description="Helical" evidence="1">
    <location>
        <begin position="12"/>
        <end position="30"/>
    </location>
</feature>
<dbReference type="AlphaFoldDB" id="A0A7W3ZQM1"/>
<keyword evidence="1" id="KW-0472">Membrane</keyword>
<dbReference type="Proteomes" id="UP000525686">
    <property type="component" value="Unassembled WGS sequence"/>
</dbReference>
<feature type="transmembrane region" description="Helical" evidence="1">
    <location>
        <begin position="42"/>
        <end position="60"/>
    </location>
</feature>
<keyword evidence="1" id="KW-1133">Transmembrane helix</keyword>
<dbReference type="RefSeq" id="WP_181355702.1">
    <property type="nucleotide sequence ID" value="NZ_JABJWZ010000507.1"/>
</dbReference>
<evidence type="ECO:0000313" key="3">
    <source>
        <dbReference type="Proteomes" id="UP000525686"/>
    </source>
</evidence>